<dbReference type="Gene3D" id="1.20.1600.10">
    <property type="entry name" value="Outer membrane efflux proteins (OEP)"/>
    <property type="match status" value="1"/>
</dbReference>
<evidence type="ECO:0000313" key="11">
    <source>
        <dbReference type="Proteomes" id="UP000294678"/>
    </source>
</evidence>
<dbReference type="GO" id="GO:0009279">
    <property type="term" value="C:cell outer membrane"/>
    <property type="evidence" value="ECO:0007669"/>
    <property type="project" value="UniProtKB-SubCell"/>
</dbReference>
<keyword evidence="5" id="KW-0812">Transmembrane</keyword>
<dbReference type="PANTHER" id="PTHR30026:SF20">
    <property type="entry name" value="OUTER MEMBRANE PROTEIN TOLC"/>
    <property type="match status" value="1"/>
</dbReference>
<evidence type="ECO:0000256" key="8">
    <source>
        <dbReference type="SAM" id="Coils"/>
    </source>
</evidence>
<dbReference type="Pfam" id="PF02321">
    <property type="entry name" value="OEP"/>
    <property type="match status" value="2"/>
</dbReference>
<proteinExistence type="inferred from homology"/>
<keyword evidence="8" id="KW-0175">Coiled coil</keyword>
<reference evidence="10 11" key="1">
    <citation type="submission" date="2019-03" db="EMBL/GenBank/DDBJ databases">
        <title>Genomic Encyclopedia of Type Strains, Phase IV (KMG-IV): sequencing the most valuable type-strain genomes for metagenomic binning, comparative biology and taxonomic classification.</title>
        <authorList>
            <person name="Goeker M."/>
        </authorList>
    </citation>
    <scope>NUCLEOTIDE SEQUENCE [LARGE SCALE GENOMIC DNA]</scope>
    <source>
        <strain evidence="10 11">DSM 100055</strain>
    </source>
</reference>
<evidence type="ECO:0000313" key="10">
    <source>
        <dbReference type="EMBL" id="TDT67345.1"/>
    </source>
</evidence>
<dbReference type="Proteomes" id="UP000294678">
    <property type="component" value="Unassembled WGS sequence"/>
</dbReference>
<evidence type="ECO:0000256" key="3">
    <source>
        <dbReference type="ARBA" id="ARBA00022448"/>
    </source>
</evidence>
<protein>
    <submittedName>
        <fullName evidence="10">Outer membrane protein TolC</fullName>
    </submittedName>
</protein>
<dbReference type="GO" id="GO:0015562">
    <property type="term" value="F:efflux transmembrane transporter activity"/>
    <property type="evidence" value="ECO:0007669"/>
    <property type="project" value="InterPro"/>
</dbReference>
<gene>
    <name evidence="10" type="ORF">EV215_2023</name>
</gene>
<feature type="signal peptide" evidence="9">
    <location>
        <begin position="1"/>
        <end position="17"/>
    </location>
</feature>
<evidence type="ECO:0000256" key="4">
    <source>
        <dbReference type="ARBA" id="ARBA00022452"/>
    </source>
</evidence>
<organism evidence="10 11">
    <name type="scientific">Hypnocyclicus thermotrophus</name>
    <dbReference type="NCBI Taxonomy" id="1627895"/>
    <lineage>
        <taxon>Bacteria</taxon>
        <taxon>Fusobacteriati</taxon>
        <taxon>Fusobacteriota</taxon>
        <taxon>Fusobacteriia</taxon>
        <taxon>Fusobacteriales</taxon>
        <taxon>Fusobacteriaceae</taxon>
        <taxon>Hypnocyclicus</taxon>
    </lineage>
</organism>
<evidence type="ECO:0000256" key="7">
    <source>
        <dbReference type="ARBA" id="ARBA00023237"/>
    </source>
</evidence>
<sequence>MKKVIMLIFIISSLSYATELTLNKSLEIAIKNNLSIRSLKVDNKNLEKDLEITENNKYGDIKYNVNASTDISKTSYSTSILYSQPIFTGGKITEKINIAKYNVRKGEITENNIISQISTNVIDKYIEALNYKKKIDYYENSIEELKNEYKKIKLKYENKKATKMDLLQIEANILSKESELIDISNQYEISIQNIKNLLNIENDFDVTDFDVEINNIDYENDLNKIINTNEVKTKEIELKIAESNLKIDKAAYLPEVNLDLSYGGNGNNITDSVKNAEVNIGVSISGTLFDFNETKNNIYIAKKDIEKINIEKEKEIDDLQLTLKTSYLNIKRINKSIISKEKEIELKTEIFKLNKIKYENNQLTLEDYLNSENDLLLSQLKLVELKTTLYTEYQNYLDTIN</sequence>
<comment type="subcellular location">
    <subcellularLocation>
        <location evidence="1">Cell outer membrane</location>
    </subcellularLocation>
</comment>
<feature type="coiled-coil region" evidence="8">
    <location>
        <begin position="128"/>
        <end position="162"/>
    </location>
</feature>
<evidence type="ECO:0000256" key="6">
    <source>
        <dbReference type="ARBA" id="ARBA00023136"/>
    </source>
</evidence>
<dbReference type="EMBL" id="SOBG01000011">
    <property type="protein sequence ID" value="TDT67345.1"/>
    <property type="molecule type" value="Genomic_DNA"/>
</dbReference>
<keyword evidence="7" id="KW-0998">Cell outer membrane</keyword>
<evidence type="ECO:0000256" key="1">
    <source>
        <dbReference type="ARBA" id="ARBA00004442"/>
    </source>
</evidence>
<dbReference type="RefSeq" id="WP_134113873.1">
    <property type="nucleotide sequence ID" value="NZ_SOBG01000011.1"/>
</dbReference>
<evidence type="ECO:0000256" key="9">
    <source>
        <dbReference type="SAM" id="SignalP"/>
    </source>
</evidence>
<keyword evidence="9" id="KW-0732">Signal</keyword>
<name>A0AA46I4S4_9FUSO</name>
<keyword evidence="3" id="KW-0813">Transport</keyword>
<evidence type="ECO:0000256" key="2">
    <source>
        <dbReference type="ARBA" id="ARBA00007613"/>
    </source>
</evidence>
<comment type="similarity">
    <text evidence="2">Belongs to the outer membrane factor (OMF) (TC 1.B.17) family.</text>
</comment>
<dbReference type="AlphaFoldDB" id="A0AA46I4S4"/>
<dbReference type="InterPro" id="IPR003423">
    <property type="entry name" value="OMP_efflux"/>
</dbReference>
<comment type="caution">
    <text evidence="10">The sequence shown here is derived from an EMBL/GenBank/DDBJ whole genome shotgun (WGS) entry which is preliminary data.</text>
</comment>
<dbReference type="PANTHER" id="PTHR30026">
    <property type="entry name" value="OUTER MEMBRANE PROTEIN TOLC"/>
    <property type="match status" value="1"/>
</dbReference>
<dbReference type="GO" id="GO:1990281">
    <property type="term" value="C:efflux pump complex"/>
    <property type="evidence" value="ECO:0007669"/>
    <property type="project" value="TreeGrafter"/>
</dbReference>
<evidence type="ECO:0000256" key="5">
    <source>
        <dbReference type="ARBA" id="ARBA00022692"/>
    </source>
</evidence>
<keyword evidence="11" id="KW-1185">Reference proteome</keyword>
<accession>A0AA46I4S4</accession>
<dbReference type="GO" id="GO:0015288">
    <property type="term" value="F:porin activity"/>
    <property type="evidence" value="ECO:0007669"/>
    <property type="project" value="TreeGrafter"/>
</dbReference>
<dbReference type="InterPro" id="IPR051906">
    <property type="entry name" value="TolC-like"/>
</dbReference>
<keyword evidence="6" id="KW-0472">Membrane</keyword>
<keyword evidence="4" id="KW-1134">Transmembrane beta strand</keyword>
<dbReference type="SUPFAM" id="SSF56954">
    <property type="entry name" value="Outer membrane efflux proteins (OEP)"/>
    <property type="match status" value="1"/>
</dbReference>
<feature type="chain" id="PRO_5041453947" evidence="9">
    <location>
        <begin position="18"/>
        <end position="401"/>
    </location>
</feature>